<evidence type="ECO:0000313" key="1">
    <source>
        <dbReference type="EMBL" id="MBS2551332.1"/>
    </source>
</evidence>
<protein>
    <recommendedName>
        <fullName evidence="3">ATP-grasp domain-containing protein</fullName>
    </recommendedName>
</protein>
<sequence length="338" mass="37019">MSALNWAVVAGTDEPARAEWTRAALEARESGEPGESGVAEPRFVAWSAVLSSEAEFRAGELVFVERLYPRNAENPVGGHRARYEELRVALRQLEAAVTKAGATLAVAVEPMLLALDRRRLDAFLRLNGFPVLESDDSLTDDGILRPRFAGSDEWLIDGSWTHLFLHRTRTGHEVRHGPGRRVPGARESADLTGLLADDGIHTVASLLRVYLSGTHYDIRFAVLDGKATHAAGVIRGQAVAREWYGGRRRELEAFLERFGDERWQRLVSLAERTAAHFPGIRSLGVDLAVDNHESEFVFGVDPFGAFLPGLVSGLPNPTDDRGSLSVRAAVLRSPASRS</sequence>
<dbReference type="RefSeq" id="WP_212015728.1">
    <property type="nucleotide sequence ID" value="NZ_JAAFYZ010000135.1"/>
</dbReference>
<name>A0ABS5KZ29_9ACTN</name>
<gene>
    <name evidence="1" type="ORF">KGQ19_31135</name>
</gene>
<proteinExistence type="predicted"/>
<comment type="caution">
    <text evidence="1">The sequence shown here is derived from an EMBL/GenBank/DDBJ whole genome shotgun (WGS) entry which is preliminary data.</text>
</comment>
<dbReference type="EMBL" id="JAAFYZ010000135">
    <property type="protein sequence ID" value="MBS2551332.1"/>
    <property type="molecule type" value="Genomic_DNA"/>
</dbReference>
<evidence type="ECO:0000313" key="2">
    <source>
        <dbReference type="Proteomes" id="UP000730482"/>
    </source>
</evidence>
<dbReference type="Proteomes" id="UP000730482">
    <property type="component" value="Unassembled WGS sequence"/>
</dbReference>
<organism evidence="1 2">
    <name type="scientific">Catenulispora pinistramenti</name>
    <dbReference type="NCBI Taxonomy" id="2705254"/>
    <lineage>
        <taxon>Bacteria</taxon>
        <taxon>Bacillati</taxon>
        <taxon>Actinomycetota</taxon>
        <taxon>Actinomycetes</taxon>
        <taxon>Catenulisporales</taxon>
        <taxon>Catenulisporaceae</taxon>
        <taxon>Catenulispora</taxon>
    </lineage>
</organism>
<accession>A0ABS5KZ29</accession>
<reference evidence="1 2" key="1">
    <citation type="submission" date="2020-02" db="EMBL/GenBank/DDBJ databases">
        <title>Acidophilic actinobacteria isolated from forest soil.</title>
        <authorList>
            <person name="Golinska P."/>
        </authorList>
    </citation>
    <scope>NUCLEOTIDE SEQUENCE [LARGE SCALE GENOMIC DNA]</scope>
    <source>
        <strain evidence="1 2">NL8</strain>
    </source>
</reference>
<evidence type="ECO:0008006" key="3">
    <source>
        <dbReference type="Google" id="ProtNLM"/>
    </source>
</evidence>
<keyword evidence="2" id="KW-1185">Reference proteome</keyword>